<protein>
    <submittedName>
        <fullName evidence="1">Uncharacterized protein</fullName>
    </submittedName>
</protein>
<gene>
    <name evidence="1" type="ORF">EVEC_LOCUS4176</name>
</gene>
<reference evidence="1 2" key="1">
    <citation type="submission" date="2018-10" db="EMBL/GenBank/DDBJ databases">
        <authorList>
            <consortium name="Pathogen Informatics"/>
        </authorList>
    </citation>
    <scope>NUCLEOTIDE SEQUENCE [LARGE SCALE GENOMIC DNA]</scope>
</reference>
<accession>A0A3P6HAK1</accession>
<name>A0A3P6HAK1_ENTVE</name>
<dbReference type="Proteomes" id="UP000274131">
    <property type="component" value="Unassembled WGS sequence"/>
</dbReference>
<proteinExistence type="predicted"/>
<dbReference type="AlphaFoldDB" id="A0A3P6HAK1"/>
<evidence type="ECO:0000313" key="2">
    <source>
        <dbReference type="Proteomes" id="UP000274131"/>
    </source>
</evidence>
<dbReference type="EMBL" id="UXUI01007786">
    <property type="protein sequence ID" value="VDD89425.1"/>
    <property type="molecule type" value="Genomic_DNA"/>
</dbReference>
<sequence>MLNIVQQRGRKLDLFTFSKDLCIIYAKLIVVGNVEVTSLPLSPSQIKLLLPPPTLPLPPPSHYNIKKNETYDCLIRSRYLFHYLHIDEIDELFSSAAIILSADASTVVMIIRQLEAGRVAMIVLLAAADAAGAADDDDDDVTDVLRSVFNSVSLSLLSCRLRLVLLLLLAQICDVTEVVAEGINDDGNCSTGAATARW</sequence>
<organism evidence="1 2">
    <name type="scientific">Enterobius vermicularis</name>
    <name type="common">Human pinworm</name>
    <dbReference type="NCBI Taxonomy" id="51028"/>
    <lineage>
        <taxon>Eukaryota</taxon>
        <taxon>Metazoa</taxon>
        <taxon>Ecdysozoa</taxon>
        <taxon>Nematoda</taxon>
        <taxon>Chromadorea</taxon>
        <taxon>Rhabditida</taxon>
        <taxon>Spirurina</taxon>
        <taxon>Oxyuridomorpha</taxon>
        <taxon>Oxyuroidea</taxon>
        <taxon>Oxyuridae</taxon>
        <taxon>Enterobius</taxon>
    </lineage>
</organism>
<evidence type="ECO:0000313" key="1">
    <source>
        <dbReference type="EMBL" id="VDD89425.1"/>
    </source>
</evidence>
<keyword evidence="2" id="KW-1185">Reference proteome</keyword>